<keyword evidence="4" id="KW-1185">Reference proteome</keyword>
<organism evidence="3 4">
    <name type="scientific">Homarus americanus</name>
    <name type="common">American lobster</name>
    <dbReference type="NCBI Taxonomy" id="6706"/>
    <lineage>
        <taxon>Eukaryota</taxon>
        <taxon>Metazoa</taxon>
        <taxon>Ecdysozoa</taxon>
        <taxon>Arthropoda</taxon>
        <taxon>Crustacea</taxon>
        <taxon>Multicrustacea</taxon>
        <taxon>Malacostraca</taxon>
        <taxon>Eumalacostraca</taxon>
        <taxon>Eucarida</taxon>
        <taxon>Decapoda</taxon>
        <taxon>Pleocyemata</taxon>
        <taxon>Astacidea</taxon>
        <taxon>Nephropoidea</taxon>
        <taxon>Nephropidae</taxon>
        <taxon>Homarus</taxon>
    </lineage>
</organism>
<feature type="chain" id="PRO_5035166957" evidence="2">
    <location>
        <begin position="21"/>
        <end position="332"/>
    </location>
</feature>
<evidence type="ECO:0000313" key="3">
    <source>
        <dbReference type="EMBL" id="KAG7167807.1"/>
    </source>
</evidence>
<feature type="signal peptide" evidence="2">
    <location>
        <begin position="1"/>
        <end position="20"/>
    </location>
</feature>
<dbReference type="EMBL" id="JAHLQT010021257">
    <property type="protein sequence ID" value="KAG7167807.1"/>
    <property type="molecule type" value="Genomic_DNA"/>
</dbReference>
<accession>A0A8J5K0F1</accession>
<feature type="compositionally biased region" description="Polar residues" evidence="1">
    <location>
        <begin position="227"/>
        <end position="263"/>
    </location>
</feature>
<dbReference type="AlphaFoldDB" id="A0A8J5K0F1"/>
<feature type="compositionally biased region" description="Basic residues" evidence="1">
    <location>
        <begin position="264"/>
        <end position="278"/>
    </location>
</feature>
<name>A0A8J5K0F1_HOMAM</name>
<gene>
    <name evidence="3" type="ORF">Hamer_G010209</name>
</gene>
<evidence type="ECO:0000256" key="1">
    <source>
        <dbReference type="SAM" id="MobiDB-lite"/>
    </source>
</evidence>
<keyword evidence="2" id="KW-0732">Signal</keyword>
<evidence type="ECO:0000313" key="4">
    <source>
        <dbReference type="Proteomes" id="UP000747542"/>
    </source>
</evidence>
<feature type="compositionally biased region" description="Low complexity" evidence="1">
    <location>
        <begin position="187"/>
        <end position="214"/>
    </location>
</feature>
<feature type="compositionally biased region" description="Gly residues" evidence="1">
    <location>
        <begin position="129"/>
        <end position="145"/>
    </location>
</feature>
<reference evidence="3" key="1">
    <citation type="journal article" date="2021" name="Sci. Adv.">
        <title>The American lobster genome reveals insights on longevity, neural, and immune adaptations.</title>
        <authorList>
            <person name="Polinski J.M."/>
            <person name="Zimin A.V."/>
            <person name="Clark K.F."/>
            <person name="Kohn A.B."/>
            <person name="Sadowski N."/>
            <person name="Timp W."/>
            <person name="Ptitsyn A."/>
            <person name="Khanna P."/>
            <person name="Romanova D.Y."/>
            <person name="Williams P."/>
            <person name="Greenwood S.J."/>
            <person name="Moroz L.L."/>
            <person name="Walt D.R."/>
            <person name="Bodnar A.G."/>
        </authorList>
    </citation>
    <scope>NUCLEOTIDE SEQUENCE</scope>
    <source>
        <strain evidence="3">GMGI-L3</strain>
    </source>
</reference>
<feature type="region of interest" description="Disordered" evidence="1">
    <location>
        <begin position="67"/>
        <end position="278"/>
    </location>
</feature>
<dbReference type="Proteomes" id="UP000747542">
    <property type="component" value="Unassembled WGS sequence"/>
</dbReference>
<protein>
    <submittedName>
        <fullName evidence="3">Uncharacterized protein</fullName>
    </submittedName>
</protein>
<sequence length="332" mass="36251">MMFSPELVTAAVVFLTVVTAQKSVTIDDASKTTLDQWTSDEDTSEVKPGDTGPLIDILQHQQEYDTIPTDDFLDPGDPDHLYYDDDDYDDSEDGNNDDDDNGLDLDSEEDEDDSKGHESNDRFKRKVIFGGGGGYSGVGRRGGGSDPYSRRRGGGQGNGPDYGVNDYSWPFRSRNEDIPTASHNGGSSDTSSSSSTSSSSPSSSSTSGTSSRSSDIADSPAVFGTPVASSASTITGTSRSLGNSRSYGITHTSDTYDSPSTSNRKSKTGRREVKKKLSKNQKWEIAQYALNHSNEEAAERYGRLVDRRLSVKKIAKFVKRYQQRLLKNQRHE</sequence>
<feature type="compositionally biased region" description="Acidic residues" evidence="1">
    <location>
        <begin position="84"/>
        <end position="113"/>
    </location>
</feature>
<proteinExistence type="predicted"/>
<comment type="caution">
    <text evidence="3">The sequence shown here is derived from an EMBL/GenBank/DDBJ whole genome shotgun (WGS) entry which is preliminary data.</text>
</comment>
<evidence type="ECO:0000256" key="2">
    <source>
        <dbReference type="SAM" id="SignalP"/>
    </source>
</evidence>